<name>A0A4V3DZ21_9HYPH</name>
<proteinExistence type="predicted"/>
<dbReference type="GO" id="GO:0005509">
    <property type="term" value="F:calcium ion binding"/>
    <property type="evidence" value="ECO:0007669"/>
    <property type="project" value="InterPro"/>
</dbReference>
<keyword evidence="4" id="KW-0800">Toxin</keyword>
<gene>
    <name evidence="9" type="ORF">EV668_2139</name>
</gene>
<evidence type="ECO:0000256" key="8">
    <source>
        <dbReference type="SAM" id="MobiDB-lite"/>
    </source>
</evidence>
<dbReference type="PROSITE" id="PS00330">
    <property type="entry name" value="HEMOLYSIN_CALCIUM"/>
    <property type="match status" value="4"/>
</dbReference>
<dbReference type="InterPro" id="IPR001343">
    <property type="entry name" value="Hemolysn_Ca-bd"/>
</dbReference>
<feature type="region of interest" description="Disordered" evidence="8">
    <location>
        <begin position="641"/>
        <end position="671"/>
    </location>
</feature>
<dbReference type="Gene3D" id="3.40.390.10">
    <property type="entry name" value="Collagenase (Catalytic Domain)"/>
    <property type="match status" value="1"/>
</dbReference>
<dbReference type="Proteomes" id="UP000295122">
    <property type="component" value="Unassembled WGS sequence"/>
</dbReference>
<dbReference type="InterPro" id="IPR018511">
    <property type="entry name" value="Hemolysin-typ_Ca-bd_CS"/>
</dbReference>
<dbReference type="InterPro" id="IPR034033">
    <property type="entry name" value="Serralysin-like"/>
</dbReference>
<keyword evidence="6" id="KW-0843">Virulence</keyword>
<dbReference type="CDD" id="cd04277">
    <property type="entry name" value="ZnMc_serralysin_like"/>
    <property type="match status" value="1"/>
</dbReference>
<dbReference type="OrthoDB" id="7975253at2"/>
<accession>A0A4V3DZ21</accession>
<evidence type="ECO:0000256" key="2">
    <source>
        <dbReference type="ARBA" id="ARBA00004613"/>
    </source>
</evidence>
<dbReference type="RefSeq" id="WP_133769707.1">
    <property type="nucleotide sequence ID" value="NZ_SNZR01000011.1"/>
</dbReference>
<dbReference type="Pfam" id="PF00353">
    <property type="entry name" value="HemolysinCabind"/>
    <property type="match status" value="5"/>
</dbReference>
<keyword evidence="3" id="KW-0964">Secreted</keyword>
<evidence type="ECO:0000256" key="1">
    <source>
        <dbReference type="ARBA" id="ARBA00004370"/>
    </source>
</evidence>
<evidence type="ECO:0000256" key="6">
    <source>
        <dbReference type="ARBA" id="ARBA00023026"/>
    </source>
</evidence>
<dbReference type="InterPro" id="IPR011049">
    <property type="entry name" value="Serralysin-like_metalloprot_C"/>
</dbReference>
<comment type="caution">
    <text evidence="9">The sequence shown here is derived from an EMBL/GenBank/DDBJ whole genome shotgun (WGS) entry which is preliminary data.</text>
</comment>
<dbReference type="InterPro" id="IPR050557">
    <property type="entry name" value="RTX_toxin/Mannuronan_C5-epim"/>
</dbReference>
<evidence type="ECO:0000256" key="3">
    <source>
        <dbReference type="ARBA" id="ARBA00022525"/>
    </source>
</evidence>
<dbReference type="GO" id="GO:0005615">
    <property type="term" value="C:extracellular space"/>
    <property type="evidence" value="ECO:0007669"/>
    <property type="project" value="InterPro"/>
</dbReference>
<feature type="compositionally biased region" description="Low complexity" evidence="8">
    <location>
        <begin position="643"/>
        <end position="657"/>
    </location>
</feature>
<dbReference type="EMBL" id="SNZR01000011">
    <property type="protein sequence ID" value="TDR94849.1"/>
    <property type="molecule type" value="Genomic_DNA"/>
</dbReference>
<comment type="subcellular location">
    <subcellularLocation>
        <location evidence="1">Membrane</location>
    </subcellularLocation>
    <subcellularLocation>
        <location evidence="2">Secreted</location>
    </subcellularLocation>
</comment>
<dbReference type="SUPFAM" id="SSF51120">
    <property type="entry name" value="beta-Roll"/>
    <property type="match status" value="4"/>
</dbReference>
<dbReference type="SUPFAM" id="SSF55486">
    <property type="entry name" value="Metalloproteases ('zincins'), catalytic domain"/>
    <property type="match status" value="1"/>
</dbReference>
<dbReference type="AlphaFoldDB" id="A0A4V3DZ21"/>
<keyword evidence="10" id="KW-1185">Reference proteome</keyword>
<organism evidence="9 10">
    <name type="scientific">Enterovirga rhinocerotis</name>
    <dbReference type="NCBI Taxonomy" id="1339210"/>
    <lineage>
        <taxon>Bacteria</taxon>
        <taxon>Pseudomonadati</taxon>
        <taxon>Pseudomonadota</taxon>
        <taxon>Alphaproteobacteria</taxon>
        <taxon>Hyphomicrobiales</taxon>
        <taxon>Methylobacteriaceae</taxon>
        <taxon>Enterovirga</taxon>
    </lineage>
</organism>
<dbReference type="GO" id="GO:0016020">
    <property type="term" value="C:membrane"/>
    <property type="evidence" value="ECO:0007669"/>
    <property type="project" value="UniProtKB-SubCell"/>
</dbReference>
<protein>
    <submittedName>
        <fullName evidence="9">Ca2+-binding RTX toxin-like protein</fullName>
    </submittedName>
</protein>
<dbReference type="GO" id="GO:0008237">
    <property type="term" value="F:metallopeptidase activity"/>
    <property type="evidence" value="ECO:0007669"/>
    <property type="project" value="InterPro"/>
</dbReference>
<sequence>MATLSITPQQIDNGLLYPNFYWPAGTITYSVPDGDTLWASNYGSSEPTTGYSEFNAAQAAQFVAAIELWDSYIANSMVRVDDGATYGDIRGAFTDIADPQVGGQANAPPFQGNRSSAREGDVWIDTTRTGSGFATGTQDFQLLLHEIGHALGLKHPFETPTLPAEYDNHAYTVMSYTPADHRIIFSGGGGSIFWSQAPTADKTPMVLDIAAIQSRYGADTQTGAGSTTYAFTDADLEARQAIYDASGNDTIDLSALSRGSTLDLRPGSYSDLAYYAKADQIADTKARFPGFESFIENGFNQPGVAVYEWTRNVGIAFSTVIENAMGSAFADTIIGNSAANRIGGGLGRDVLTGGGGSDNFHGTAAALAGDRITDLSNGETITLDGSTASITAVSLASGTLTVSYRASAGGSVQSFAMTVSGGVSGVSFSGRTITFGEADRNDTFVGQAGNQTYDGGAGIDTVNYAAASGALTVDLALTGFQSVGGGFGSDRLLSIENLRGGTGSDRLSGSASANTIWGGAGNDTILGRNGADILWGEAGNDILDGGAGADRMFGGAGNDTYIVDAASDSVREDRIAGTDDGGIDLVKASVTHTLRAFVENLTLTGSGAIFGTGNALANTIIGNDAANRLYGKDGNDRLDGRAGNDLLRGGNGNDTLTGGAGADDMDGENGSDTYYVDASDTVRDRGASGIDTVIASSTFSLKGGDGIENLRLATNATSGNLTGNELGNAITAYGGNNVLLGLAGNDTIRAGAGNDTLRGGLGADRLYGEAGADTFVFAKGESLAVAGATDIIHDFTTRVDHIDLAIVSGSAAAAFYTEVKVASDSFTALKNAAEAAMSGSQRIVFVAGTTDGWLFWSTNGSDGTVEEAVRLTGRNSLAGFDRADLI</sequence>
<reference evidence="9 10" key="1">
    <citation type="submission" date="2019-03" db="EMBL/GenBank/DDBJ databases">
        <title>Genomic Encyclopedia of Type Strains, Phase IV (KMG-IV): sequencing the most valuable type-strain genomes for metagenomic binning, comparative biology and taxonomic classification.</title>
        <authorList>
            <person name="Goeker M."/>
        </authorList>
    </citation>
    <scope>NUCLEOTIDE SEQUENCE [LARGE SCALE GENOMIC DNA]</scope>
    <source>
        <strain evidence="9 10">DSM 25903</strain>
    </source>
</reference>
<evidence type="ECO:0000256" key="5">
    <source>
        <dbReference type="ARBA" id="ARBA00022737"/>
    </source>
</evidence>
<dbReference type="PANTHER" id="PTHR38340:SF1">
    <property type="entry name" value="S-LAYER PROTEIN"/>
    <property type="match status" value="1"/>
</dbReference>
<keyword evidence="5" id="KW-0677">Repeat</keyword>
<keyword evidence="7" id="KW-0472">Membrane</keyword>
<evidence type="ECO:0000313" key="9">
    <source>
        <dbReference type="EMBL" id="TDR94849.1"/>
    </source>
</evidence>
<dbReference type="InterPro" id="IPR024079">
    <property type="entry name" value="MetalloPept_cat_dom_sf"/>
</dbReference>
<evidence type="ECO:0000256" key="4">
    <source>
        <dbReference type="ARBA" id="ARBA00022656"/>
    </source>
</evidence>
<evidence type="ECO:0000313" key="10">
    <source>
        <dbReference type="Proteomes" id="UP000295122"/>
    </source>
</evidence>
<dbReference type="PANTHER" id="PTHR38340">
    <property type="entry name" value="S-LAYER PROTEIN"/>
    <property type="match status" value="1"/>
</dbReference>
<dbReference type="PRINTS" id="PR00313">
    <property type="entry name" value="CABNDNGRPT"/>
</dbReference>
<dbReference type="GO" id="GO:0090729">
    <property type="term" value="F:toxin activity"/>
    <property type="evidence" value="ECO:0007669"/>
    <property type="project" value="UniProtKB-KW"/>
</dbReference>
<dbReference type="PRINTS" id="PR01488">
    <property type="entry name" value="RTXTOXINA"/>
</dbReference>
<dbReference type="Gene3D" id="2.150.10.10">
    <property type="entry name" value="Serralysin-like metalloprotease, C-terminal"/>
    <property type="match status" value="3"/>
</dbReference>
<evidence type="ECO:0000256" key="7">
    <source>
        <dbReference type="ARBA" id="ARBA00023136"/>
    </source>
</evidence>
<dbReference type="InterPro" id="IPR003995">
    <property type="entry name" value="RTX_toxin_determinant-A"/>
</dbReference>